<dbReference type="Gene3D" id="2.60.40.10">
    <property type="entry name" value="Immunoglobulins"/>
    <property type="match status" value="2"/>
</dbReference>
<feature type="disulfide bond" evidence="11">
    <location>
        <begin position="57"/>
        <end position="72"/>
    </location>
</feature>
<dbReference type="PRINTS" id="PR00261">
    <property type="entry name" value="LDLRECEPTOR"/>
</dbReference>
<dbReference type="Pfam" id="PF00053">
    <property type="entry name" value="EGF_laminin"/>
    <property type="match status" value="1"/>
</dbReference>
<dbReference type="SMART" id="SM00409">
    <property type="entry name" value="IG"/>
    <property type="match status" value="2"/>
</dbReference>
<evidence type="ECO:0000256" key="6">
    <source>
        <dbReference type="ARBA" id="ARBA00022989"/>
    </source>
</evidence>
<evidence type="ECO:0000256" key="8">
    <source>
        <dbReference type="ARBA" id="ARBA00023157"/>
    </source>
</evidence>
<feature type="domain" description="Laminin IV type A" evidence="16">
    <location>
        <begin position="497"/>
        <end position="648"/>
    </location>
</feature>
<keyword evidence="18" id="KW-1185">Reference proteome</keyword>
<feature type="domain" description="Ig-like" evidence="15">
    <location>
        <begin position="91"/>
        <end position="194"/>
    </location>
</feature>
<dbReference type="PANTHER" id="PTHR24270:SF55">
    <property type="entry name" value="VERY LOW-DENSITY LIPOPROTEIN RECEPTOR-RELATED"/>
    <property type="match status" value="1"/>
</dbReference>
<evidence type="ECO:0000256" key="9">
    <source>
        <dbReference type="ARBA" id="ARBA00023170"/>
    </source>
</evidence>
<dbReference type="InterPro" id="IPR002049">
    <property type="entry name" value="LE_dom"/>
</dbReference>
<evidence type="ECO:0000313" key="17">
    <source>
        <dbReference type="EMBL" id="PIO72005.1"/>
    </source>
</evidence>
<dbReference type="FunFam" id="4.10.400.10:FF:000045">
    <property type="entry name" value="Low-density lipoprotein receptor-related protein 2"/>
    <property type="match status" value="1"/>
</dbReference>
<dbReference type="InterPro" id="IPR002172">
    <property type="entry name" value="LDrepeatLR_classA_rpt"/>
</dbReference>
<dbReference type="SUPFAM" id="SSF48726">
    <property type="entry name" value="Immunoglobulin"/>
    <property type="match status" value="2"/>
</dbReference>
<dbReference type="Pfam" id="PF13927">
    <property type="entry name" value="Ig_3"/>
    <property type="match status" value="2"/>
</dbReference>
<dbReference type="InterPro" id="IPR003598">
    <property type="entry name" value="Ig_sub2"/>
</dbReference>
<dbReference type="GO" id="GO:0030154">
    <property type="term" value="P:cell differentiation"/>
    <property type="evidence" value="ECO:0007669"/>
    <property type="project" value="UniProtKB-ARBA"/>
</dbReference>
<evidence type="ECO:0000313" key="18">
    <source>
        <dbReference type="Proteomes" id="UP000230423"/>
    </source>
</evidence>
<dbReference type="InterPro" id="IPR003599">
    <property type="entry name" value="Ig_sub"/>
</dbReference>
<feature type="region of interest" description="Disordered" evidence="13">
    <location>
        <begin position="1"/>
        <end position="24"/>
    </location>
</feature>
<dbReference type="InterPro" id="IPR023415">
    <property type="entry name" value="LDLR_class-A_CS"/>
</dbReference>
<evidence type="ECO:0000256" key="5">
    <source>
        <dbReference type="ARBA" id="ARBA00022737"/>
    </source>
</evidence>
<proteinExistence type="predicted"/>
<comment type="caution">
    <text evidence="12">Lacks conserved residue(s) required for the propagation of feature annotation.</text>
</comment>
<dbReference type="GO" id="GO:0016192">
    <property type="term" value="P:vesicle-mediated transport"/>
    <property type="evidence" value="ECO:0007669"/>
    <property type="project" value="UniProtKB-ARBA"/>
</dbReference>
<dbReference type="InterPro" id="IPR000034">
    <property type="entry name" value="Laminin_IV"/>
</dbReference>
<feature type="domain" description="Ig-like" evidence="15">
    <location>
        <begin position="313"/>
        <end position="397"/>
    </location>
</feature>
<dbReference type="Gene3D" id="4.10.400.10">
    <property type="entry name" value="Low-density Lipoprotein Receptor"/>
    <property type="match status" value="2"/>
</dbReference>
<feature type="region of interest" description="Disordered" evidence="13">
    <location>
        <begin position="66"/>
        <end position="103"/>
    </location>
</feature>
<dbReference type="Gene3D" id="2.10.25.10">
    <property type="entry name" value="Laminin"/>
    <property type="match status" value="1"/>
</dbReference>
<protein>
    <submittedName>
        <fullName evidence="17">Laminin B protein</fullName>
    </submittedName>
</protein>
<evidence type="ECO:0000259" key="14">
    <source>
        <dbReference type="PROSITE" id="PS50027"/>
    </source>
</evidence>
<evidence type="ECO:0000256" key="7">
    <source>
        <dbReference type="ARBA" id="ARBA00023136"/>
    </source>
</evidence>
<feature type="disulfide bond" evidence="11">
    <location>
        <begin position="45"/>
        <end position="63"/>
    </location>
</feature>
<dbReference type="GO" id="GO:0012505">
    <property type="term" value="C:endomembrane system"/>
    <property type="evidence" value="ECO:0007669"/>
    <property type="project" value="UniProtKB-SubCell"/>
</dbReference>
<evidence type="ECO:0000256" key="1">
    <source>
        <dbReference type="ARBA" id="ARBA00004167"/>
    </source>
</evidence>
<dbReference type="PROSITE" id="PS01209">
    <property type="entry name" value="LDLRA_1"/>
    <property type="match status" value="2"/>
</dbReference>
<organism evidence="17 18">
    <name type="scientific">Teladorsagia circumcincta</name>
    <name type="common">Brown stomach worm</name>
    <name type="synonym">Ostertagia circumcincta</name>
    <dbReference type="NCBI Taxonomy" id="45464"/>
    <lineage>
        <taxon>Eukaryota</taxon>
        <taxon>Metazoa</taxon>
        <taxon>Ecdysozoa</taxon>
        <taxon>Nematoda</taxon>
        <taxon>Chromadorea</taxon>
        <taxon>Rhabditida</taxon>
        <taxon>Rhabditina</taxon>
        <taxon>Rhabditomorpha</taxon>
        <taxon>Strongyloidea</taxon>
        <taxon>Trichostrongylidae</taxon>
        <taxon>Teladorsagia</taxon>
    </lineage>
</organism>
<evidence type="ECO:0000256" key="2">
    <source>
        <dbReference type="ARBA" id="ARBA00004308"/>
    </source>
</evidence>
<dbReference type="SUPFAM" id="SSF57424">
    <property type="entry name" value="LDL receptor-like module"/>
    <property type="match status" value="2"/>
</dbReference>
<feature type="disulfide bond" evidence="11">
    <location>
        <begin position="295"/>
        <end position="310"/>
    </location>
</feature>
<dbReference type="CDD" id="cd00055">
    <property type="entry name" value="EGF_Lam"/>
    <property type="match status" value="1"/>
</dbReference>
<evidence type="ECO:0000256" key="3">
    <source>
        <dbReference type="ARBA" id="ARBA00022692"/>
    </source>
</evidence>
<dbReference type="Pfam" id="PF00052">
    <property type="entry name" value="Laminin_B"/>
    <property type="match status" value="1"/>
</dbReference>
<feature type="domain" description="Laminin EGF-like" evidence="14">
    <location>
        <begin position="423"/>
        <end position="471"/>
    </location>
</feature>
<dbReference type="PROSITE" id="PS50068">
    <property type="entry name" value="LDLRA_2"/>
    <property type="match status" value="2"/>
</dbReference>
<keyword evidence="7" id="KW-0472">Membrane</keyword>
<dbReference type="InterPro" id="IPR050685">
    <property type="entry name" value="LDLR"/>
</dbReference>
<dbReference type="SMART" id="SM00408">
    <property type="entry name" value="IGc2"/>
    <property type="match status" value="2"/>
</dbReference>
<dbReference type="Pfam" id="PF00057">
    <property type="entry name" value="Ldl_recept_a"/>
    <property type="match status" value="2"/>
</dbReference>
<keyword evidence="10" id="KW-0325">Glycoprotein</keyword>
<keyword evidence="4" id="KW-0732">Signal</keyword>
<dbReference type="InterPro" id="IPR036179">
    <property type="entry name" value="Ig-like_dom_sf"/>
</dbReference>
<accession>A0A2G9UP45</accession>
<dbReference type="SMART" id="SM00281">
    <property type="entry name" value="LamB"/>
    <property type="match status" value="1"/>
</dbReference>
<keyword evidence="6" id="KW-1133">Transmembrane helix</keyword>
<dbReference type="SMART" id="SM00192">
    <property type="entry name" value="LDLa"/>
    <property type="match status" value="2"/>
</dbReference>
<name>A0A2G9UP45_TELCI</name>
<evidence type="ECO:0000256" key="4">
    <source>
        <dbReference type="ARBA" id="ARBA00022729"/>
    </source>
</evidence>
<dbReference type="PROSITE" id="PS51115">
    <property type="entry name" value="LAMININ_IVA"/>
    <property type="match status" value="1"/>
</dbReference>
<keyword evidence="9" id="KW-0675">Receptor</keyword>
<reference evidence="17 18" key="1">
    <citation type="submission" date="2015-09" db="EMBL/GenBank/DDBJ databases">
        <title>Draft genome of the parasitic nematode Teladorsagia circumcincta isolate WARC Sus (inbred).</title>
        <authorList>
            <person name="Mitreva M."/>
        </authorList>
    </citation>
    <scope>NUCLEOTIDE SEQUENCE [LARGE SCALE GENOMIC DNA]</scope>
    <source>
        <strain evidence="17 18">S</strain>
    </source>
</reference>
<evidence type="ECO:0000256" key="12">
    <source>
        <dbReference type="PROSITE-ProRule" id="PRU00460"/>
    </source>
</evidence>
<dbReference type="PROSITE" id="PS50835">
    <property type="entry name" value="IG_LIKE"/>
    <property type="match status" value="2"/>
</dbReference>
<keyword evidence="12" id="KW-0424">Laminin EGF-like domain</keyword>
<evidence type="ECO:0000256" key="10">
    <source>
        <dbReference type="ARBA" id="ARBA00023180"/>
    </source>
</evidence>
<evidence type="ECO:0000259" key="15">
    <source>
        <dbReference type="PROSITE" id="PS50835"/>
    </source>
</evidence>
<feature type="disulfide bond" evidence="11">
    <location>
        <begin position="38"/>
        <end position="50"/>
    </location>
</feature>
<gene>
    <name evidence="17" type="ORF">TELCIR_06076</name>
</gene>
<evidence type="ECO:0000259" key="16">
    <source>
        <dbReference type="PROSITE" id="PS51115"/>
    </source>
</evidence>
<dbReference type="EMBL" id="KZ345795">
    <property type="protein sequence ID" value="PIO72005.1"/>
    <property type="molecule type" value="Genomic_DNA"/>
</dbReference>
<sequence>MPFTTPPLWLQKAPAAKSRTEEPPAVQFRDDYDEELPCLEHEFQCHSGECIDKRRLCDTRVDCADGSDESHCPGRHHQVQPLSPPGPPAPPPVSTSRDQDIDNDGANEVQISVYPSEAQVREGREVVFDCRARTADNSFYPPTRWTRIGGPLPPHAQESAGRLTINPVSLSDAGQYVCVASHGGRTVEASATLHVQSYVTISDAFKRCGFVMEMTIVGIIPTSRTAEPKNPEKCARRPNSNVVISDNVYRRRSIVTEPTIVVMAAMRCPRTRRNVQKTEFQCRDQRQCVPSSFHCDGTNDCRDGSDEVGCVQPTVVEPPETNKQVAQGSTFQLTCRAVAVPEAYINWRLNWGPVCDPPRCIQASEGGYGTLTVTNAQPIDQGAYTCEAINVKGRVLATPDCIVRIVNIPAPEPPRPPPVPQVRCDPIGSVSPYPDHTGVCPCKPLVAGPTCSDCRPGAFHLDGKAPQGCLKCFCFGITDNCRSSSHYRTQDRLMFAGSSEGVMLSDLEERDIDRSEDFDFSRSGFLTYTSQPVGTKYWRLPQRFLGNKVTAYGGKMEIEIEFSGTGSMSREPMVVLKGNQIVLAHHVRDQERVLQPDRPNTITIETYETNFVQMNGAPASREDLMMVLADLDALLIRASHVDQQYSSR</sequence>
<feature type="compositionally biased region" description="Pro residues" evidence="13">
    <location>
        <begin position="82"/>
        <end position="93"/>
    </location>
</feature>
<dbReference type="SMART" id="SM00180">
    <property type="entry name" value="EGF_Lam"/>
    <property type="match status" value="1"/>
</dbReference>
<dbReference type="PANTHER" id="PTHR24270">
    <property type="entry name" value="LOW-DENSITY LIPOPROTEIN RECEPTOR-RELATED"/>
    <property type="match status" value="1"/>
</dbReference>
<dbReference type="PROSITE" id="PS01248">
    <property type="entry name" value="EGF_LAM_1"/>
    <property type="match status" value="1"/>
</dbReference>
<evidence type="ECO:0000256" key="13">
    <source>
        <dbReference type="SAM" id="MobiDB-lite"/>
    </source>
</evidence>
<keyword evidence="3" id="KW-0812">Transmembrane</keyword>
<dbReference type="InterPro" id="IPR013783">
    <property type="entry name" value="Ig-like_fold"/>
</dbReference>
<dbReference type="CDD" id="cd00112">
    <property type="entry name" value="LDLa"/>
    <property type="match status" value="2"/>
</dbReference>
<dbReference type="AlphaFoldDB" id="A0A2G9UP45"/>
<keyword evidence="8 12" id="KW-1015">Disulfide bond</keyword>
<dbReference type="Proteomes" id="UP000230423">
    <property type="component" value="Unassembled WGS sequence"/>
</dbReference>
<dbReference type="SUPFAM" id="SSF57196">
    <property type="entry name" value="EGF/Laminin"/>
    <property type="match status" value="1"/>
</dbReference>
<comment type="subcellular location">
    <subcellularLocation>
        <location evidence="2">Endomembrane system</location>
    </subcellularLocation>
    <subcellularLocation>
        <location evidence="1">Membrane</location>
        <topology evidence="1">Single-pass membrane protein</topology>
    </subcellularLocation>
</comment>
<dbReference type="GO" id="GO:0005886">
    <property type="term" value="C:plasma membrane"/>
    <property type="evidence" value="ECO:0007669"/>
    <property type="project" value="TreeGrafter"/>
</dbReference>
<dbReference type="OrthoDB" id="10013209at2759"/>
<evidence type="ECO:0000256" key="11">
    <source>
        <dbReference type="PROSITE-ProRule" id="PRU00124"/>
    </source>
</evidence>
<keyword evidence="5" id="KW-0677">Repeat</keyword>
<dbReference type="PROSITE" id="PS50027">
    <property type="entry name" value="EGF_LAM_2"/>
    <property type="match status" value="1"/>
</dbReference>
<feature type="disulfide bond" evidence="12">
    <location>
        <begin position="442"/>
        <end position="451"/>
    </location>
</feature>
<dbReference type="InterPro" id="IPR007110">
    <property type="entry name" value="Ig-like_dom"/>
</dbReference>
<dbReference type="InterPro" id="IPR036055">
    <property type="entry name" value="LDL_receptor-like_sf"/>
</dbReference>